<sequence length="72" mass="8152">MHASSHIDLRTFTVDVEFSSGGEPYATESYTVEAADWYRAHRDALEMSVSSPYDNVRIPNLTRRATMRAAKD</sequence>
<accession>A0A5B8CEJ0</accession>
<dbReference type="KEGG" id="sufl:FIL70_04770"/>
<protein>
    <submittedName>
        <fullName evidence="1">Uncharacterized protein</fullName>
    </submittedName>
</protein>
<dbReference type="AlphaFoldDB" id="A0A5B8CEJ0"/>
<evidence type="ECO:0000313" key="2">
    <source>
        <dbReference type="Proteomes" id="UP000311469"/>
    </source>
</evidence>
<dbReference type="RefSeq" id="WP_021225180.1">
    <property type="nucleotide sequence ID" value="NZ_CP041016.1"/>
</dbReference>
<evidence type="ECO:0000313" key="1">
    <source>
        <dbReference type="EMBL" id="QDC36656.1"/>
    </source>
</evidence>
<gene>
    <name evidence="1" type="ORF">FIL70_04770</name>
</gene>
<dbReference type="Proteomes" id="UP000311469">
    <property type="component" value="Chromosome cSF1"/>
</dbReference>
<proteinExistence type="predicted"/>
<dbReference type="EMBL" id="CP041016">
    <property type="protein sequence ID" value="QDC36656.1"/>
    <property type="molecule type" value="Genomic_DNA"/>
</dbReference>
<name>A0A5B8CEJ0_SPHSA</name>
<reference evidence="1 2" key="1">
    <citation type="submission" date="2019-06" db="EMBL/GenBank/DDBJ databases">
        <title>Genome organization and adaptive potential of archetypical organophosphate degarding Sphingobium fuliginis ATCC 27551.</title>
        <authorList>
            <person name="Sarwar A."/>
            <person name="Parthasarathy S."/>
            <person name="Singh C."/>
            <person name="Siddavattam D."/>
        </authorList>
    </citation>
    <scope>NUCLEOTIDE SEQUENCE [LARGE SCALE GENOMIC DNA]</scope>
    <source>
        <strain evidence="1 2">ATCC 27551</strain>
    </source>
</reference>
<organism evidence="1 2">
    <name type="scientific">Sphingobium fuliginis ATCC 27551</name>
    <dbReference type="NCBI Taxonomy" id="1208342"/>
    <lineage>
        <taxon>Bacteria</taxon>
        <taxon>Pseudomonadati</taxon>
        <taxon>Pseudomonadota</taxon>
        <taxon>Alphaproteobacteria</taxon>
        <taxon>Sphingomonadales</taxon>
        <taxon>Sphingomonadaceae</taxon>
        <taxon>Sphingobium</taxon>
    </lineage>
</organism>